<keyword evidence="4" id="KW-0472">Membrane</keyword>
<evidence type="ECO:0000256" key="1">
    <source>
        <dbReference type="ARBA" id="ARBA00007920"/>
    </source>
</evidence>
<gene>
    <name evidence="6" type="ORF">DSL72_002406</name>
</gene>
<dbReference type="EMBL" id="CP063407">
    <property type="protein sequence ID" value="QSZ32826.1"/>
    <property type="molecule type" value="Genomic_DNA"/>
</dbReference>
<dbReference type="InterPro" id="IPR007751">
    <property type="entry name" value="DUF676_lipase-like"/>
</dbReference>
<dbReference type="AlphaFoldDB" id="A0A8A3PCK2"/>
<evidence type="ECO:0000256" key="3">
    <source>
        <dbReference type="SAM" id="MobiDB-lite"/>
    </source>
</evidence>
<organism evidence="6 7">
    <name type="scientific">Monilinia vaccinii-corymbosi</name>
    <dbReference type="NCBI Taxonomy" id="61207"/>
    <lineage>
        <taxon>Eukaryota</taxon>
        <taxon>Fungi</taxon>
        <taxon>Dikarya</taxon>
        <taxon>Ascomycota</taxon>
        <taxon>Pezizomycotina</taxon>
        <taxon>Leotiomycetes</taxon>
        <taxon>Helotiales</taxon>
        <taxon>Sclerotiniaceae</taxon>
        <taxon>Monilinia</taxon>
    </lineage>
</organism>
<dbReference type="PANTHER" id="PTHR12482:SF65">
    <property type="entry name" value="ESTERASE, PUTATIVE (AFU_ORTHOLOGUE AFUA_3G12320)-RELATED"/>
    <property type="match status" value="1"/>
</dbReference>
<dbReference type="FunFam" id="3.40.50.1820:FF:000223">
    <property type="entry name" value="Lipase/serine esterase"/>
    <property type="match status" value="1"/>
</dbReference>
<dbReference type="Pfam" id="PF05057">
    <property type="entry name" value="DUF676"/>
    <property type="match status" value="1"/>
</dbReference>
<keyword evidence="2" id="KW-0442">Lipid degradation</keyword>
<protein>
    <recommendedName>
        <fullName evidence="5">DUF676 domain-containing protein</fullName>
    </recommendedName>
</protein>
<reference evidence="6" key="1">
    <citation type="submission" date="2020-10" db="EMBL/GenBank/DDBJ databases">
        <title>Genome Sequence of Monilinia vaccinii-corymbosi Sheds Light on Mummy Berry Disease Infection of Blueberry and Mating Type.</title>
        <authorList>
            <person name="Yow A.G."/>
            <person name="Zhang Y."/>
            <person name="Bansal K."/>
            <person name="Eacker S.M."/>
            <person name="Sullivan S."/>
            <person name="Liachko I."/>
            <person name="Cubeta M.A."/>
            <person name="Rollins J.A."/>
            <person name="Ashrafi H."/>
        </authorList>
    </citation>
    <scope>NUCLEOTIDE SEQUENCE</scope>
    <source>
        <strain evidence="6">RL-1</strain>
    </source>
</reference>
<keyword evidence="4" id="KW-0812">Transmembrane</keyword>
<accession>A0A8A3PCK2</accession>
<dbReference type="GO" id="GO:0016042">
    <property type="term" value="P:lipid catabolic process"/>
    <property type="evidence" value="ECO:0007669"/>
    <property type="project" value="UniProtKB-KW"/>
</dbReference>
<comment type="similarity">
    <text evidence="1">Belongs to the putative lipase ROG1 family.</text>
</comment>
<dbReference type="PANTHER" id="PTHR12482">
    <property type="entry name" value="LIPASE ROG1-RELATED-RELATED"/>
    <property type="match status" value="1"/>
</dbReference>
<dbReference type="InterPro" id="IPR044294">
    <property type="entry name" value="Lipase-like"/>
</dbReference>
<dbReference type="GO" id="GO:0047372">
    <property type="term" value="F:monoacylglycerol lipase activity"/>
    <property type="evidence" value="ECO:0007669"/>
    <property type="project" value="TreeGrafter"/>
</dbReference>
<dbReference type="SUPFAM" id="SSF53474">
    <property type="entry name" value="alpha/beta-Hydrolases"/>
    <property type="match status" value="1"/>
</dbReference>
<feature type="domain" description="DUF676" evidence="5">
    <location>
        <begin position="8"/>
        <end position="208"/>
    </location>
</feature>
<feature type="region of interest" description="Disordered" evidence="3">
    <location>
        <begin position="340"/>
        <end position="360"/>
    </location>
</feature>
<dbReference type="Gene3D" id="3.40.50.1820">
    <property type="entry name" value="alpha/beta hydrolase"/>
    <property type="match status" value="1"/>
</dbReference>
<dbReference type="GO" id="GO:0005811">
    <property type="term" value="C:lipid droplet"/>
    <property type="evidence" value="ECO:0007669"/>
    <property type="project" value="TreeGrafter"/>
</dbReference>
<name>A0A8A3PCK2_9HELO</name>
<proteinExistence type="inferred from homology"/>
<sequence>MDYTGSSRDAKHLCVLVHGLWGNPVHLETVAKSLRAKHPEDRLHILVAKRNSGSFTYDGIELGGERVTAEIEEEVEKLAREGQVITRFSIVGYSLGGLVARYSVGLLYSKGFFDKIKPVNITTFASPHLGVRTPLKGTLNHVWNVLGARTLSASGRQLFTIDKFRDTGRPLLEILADPESIFLKGLAKFERRTLYANIINDRSAVYYTTGIACTDPFTNLDKVKINYVEGYEDVVLDRHNPVSSLDEADINAGQRLTARAQKMLGNLPLIAAMVIFIPFGVVAFLLNSAVQSVRSNKRIRLHEQGLAGIQPKDYRFPLLINGMREAVEDVYENLNATQSNEYLNTPSDSDSEEAPSSPLVRERTKSFHGDIVDPEKSDAIAHTLALAPYQFKMIEALDKF</sequence>
<evidence type="ECO:0000256" key="4">
    <source>
        <dbReference type="SAM" id="Phobius"/>
    </source>
</evidence>
<keyword evidence="2" id="KW-0443">Lipid metabolism</keyword>
<evidence type="ECO:0000313" key="6">
    <source>
        <dbReference type="EMBL" id="QSZ32826.1"/>
    </source>
</evidence>
<evidence type="ECO:0000313" key="7">
    <source>
        <dbReference type="Proteomes" id="UP000672032"/>
    </source>
</evidence>
<dbReference type="InterPro" id="IPR029058">
    <property type="entry name" value="AB_hydrolase_fold"/>
</dbReference>
<keyword evidence="4" id="KW-1133">Transmembrane helix</keyword>
<dbReference type="GO" id="GO:0004622">
    <property type="term" value="F:phosphatidylcholine lysophospholipase activity"/>
    <property type="evidence" value="ECO:0007669"/>
    <property type="project" value="TreeGrafter"/>
</dbReference>
<dbReference type="Proteomes" id="UP000672032">
    <property type="component" value="Chromosome 3"/>
</dbReference>
<dbReference type="OrthoDB" id="273452at2759"/>
<feature type="transmembrane region" description="Helical" evidence="4">
    <location>
        <begin position="269"/>
        <end position="290"/>
    </location>
</feature>
<evidence type="ECO:0000256" key="2">
    <source>
        <dbReference type="ARBA" id="ARBA00022963"/>
    </source>
</evidence>
<evidence type="ECO:0000259" key="5">
    <source>
        <dbReference type="Pfam" id="PF05057"/>
    </source>
</evidence>
<keyword evidence="7" id="KW-1185">Reference proteome</keyword>